<name>A0A069ATA5_CLODI</name>
<dbReference type="AlphaFoldDB" id="A0A069ATA5"/>
<dbReference type="GO" id="GO:0051301">
    <property type="term" value="P:cell division"/>
    <property type="evidence" value="ECO:0007669"/>
    <property type="project" value="UniProtKB-KW"/>
</dbReference>
<evidence type="ECO:0000313" key="5">
    <source>
        <dbReference type="EMBL" id="CDT64267.1"/>
    </source>
</evidence>
<dbReference type="Gene3D" id="3.10.290.10">
    <property type="entry name" value="RNA-binding S4 domain"/>
    <property type="match status" value="1"/>
</dbReference>
<dbReference type="InterPro" id="IPR002942">
    <property type="entry name" value="S4_RNA-bd"/>
</dbReference>
<reference evidence="5" key="1">
    <citation type="submission" date="2014-07" db="EMBL/GenBank/DDBJ databases">
        <authorList>
            <person name="Monot Marc"/>
        </authorList>
    </citation>
    <scope>NUCLEOTIDE SEQUENCE</scope>
    <source>
        <strain evidence="5">7032989</strain>
        <strain evidence="4">7032994</strain>
    </source>
</reference>
<keyword evidence="1" id="KW-0694">RNA-binding</keyword>
<dbReference type="EMBL" id="LK933316">
    <property type="protein sequence ID" value="CDT64267.1"/>
    <property type="molecule type" value="Genomic_DNA"/>
</dbReference>
<dbReference type="Gene3D" id="3.30.1370.160">
    <property type="match status" value="1"/>
</dbReference>
<dbReference type="InterPro" id="IPR040591">
    <property type="entry name" value="RqcP2_RBD"/>
</dbReference>
<reference evidence="7 8" key="2">
    <citation type="submission" date="2019-04" db="EMBL/GenBank/DDBJ databases">
        <authorList>
            <consortium name="Pathogen Informatics"/>
        </authorList>
    </citation>
    <scope>NUCLEOTIDE SEQUENCE [LARGE SCALE GENOMIC DNA]</scope>
    <source>
        <strain evidence="6">Clo34</strain>
        <strain evidence="9">clo34</strain>
        <strain evidence="8">tl291</strain>
        <strain evidence="7">Tl291</strain>
    </source>
</reference>
<dbReference type="EMBL" id="CAADAN010000001">
    <property type="protein sequence ID" value="VFD29078.1"/>
    <property type="molecule type" value="Genomic_DNA"/>
</dbReference>
<dbReference type="EMBL" id="LK932407">
    <property type="protein sequence ID" value="CDS88554.1"/>
    <property type="molecule type" value="Genomic_DNA"/>
</dbReference>
<proteinExistence type="predicted"/>
<dbReference type="SUPFAM" id="SSF55174">
    <property type="entry name" value="Alpha-L RNA-binding motif"/>
    <property type="match status" value="1"/>
</dbReference>
<dbReference type="GO" id="GO:0003723">
    <property type="term" value="F:RNA binding"/>
    <property type="evidence" value="ECO:0007669"/>
    <property type="project" value="UniProtKB-KW"/>
</dbReference>
<dbReference type="Gene3D" id="3.30.70.330">
    <property type="match status" value="1"/>
</dbReference>
<evidence type="ECO:0000313" key="8">
    <source>
        <dbReference type="Proteomes" id="UP000372533"/>
    </source>
</evidence>
<feature type="domain" description="RNA-binding S4" evidence="2">
    <location>
        <begin position="185"/>
        <end position="242"/>
    </location>
</feature>
<evidence type="ECO:0000313" key="4">
    <source>
        <dbReference type="EMBL" id="CDS88554.1"/>
    </source>
</evidence>
<dbReference type="RefSeq" id="WP_004454940.1">
    <property type="nucleotide sequence ID" value="NZ_BBYB01000182.1"/>
</dbReference>
<dbReference type="Pfam" id="PF17774">
    <property type="entry name" value="YlmH_RBD"/>
    <property type="match status" value="1"/>
</dbReference>
<dbReference type="PANTHER" id="PTHR13633:SF3">
    <property type="entry name" value="MITOCHONDRIAL TRANSCRIPTION RESCUE FACTOR 1"/>
    <property type="match status" value="1"/>
</dbReference>
<dbReference type="SMART" id="SM00363">
    <property type="entry name" value="S4"/>
    <property type="match status" value="1"/>
</dbReference>
<dbReference type="Proteomes" id="UP000411588">
    <property type="component" value="Unassembled WGS sequence"/>
</dbReference>
<dbReference type="GeneID" id="66355018"/>
<protein>
    <submittedName>
        <fullName evidence="5 6">RNA-binding cell division protein</fullName>
    </submittedName>
    <submittedName>
        <fullName evidence="4">S4 domain protein</fullName>
    </submittedName>
</protein>
<accession>A0A069ATA5</accession>
<keyword evidence="5" id="KW-0131">Cell cycle</keyword>
<keyword evidence="5" id="KW-0132">Cell division</keyword>
<dbReference type="EMBL" id="LK932505">
    <property type="protein sequence ID" value="CDS85078.1"/>
    <property type="molecule type" value="Genomic_DNA"/>
</dbReference>
<evidence type="ECO:0000259" key="2">
    <source>
        <dbReference type="SMART" id="SM00363"/>
    </source>
</evidence>
<dbReference type="PROSITE" id="PS50889">
    <property type="entry name" value="S4"/>
    <property type="match status" value="1"/>
</dbReference>
<dbReference type="EMBL" id="CAAJVP010000013">
    <property type="protein sequence ID" value="VHY13042.1"/>
    <property type="molecule type" value="Genomic_DNA"/>
</dbReference>
<dbReference type="InterPro" id="IPR036986">
    <property type="entry name" value="S4_RNA-bd_sf"/>
</dbReference>
<dbReference type="PANTHER" id="PTHR13633">
    <property type="entry name" value="MITOCHONDRIAL TRANSCRIPTION RESCUE FACTOR 1"/>
    <property type="match status" value="1"/>
</dbReference>
<evidence type="ECO:0000256" key="1">
    <source>
        <dbReference type="PROSITE-ProRule" id="PRU00182"/>
    </source>
</evidence>
<sequence>MDKLKLTNHIKDIDLKNKMFKVIDKANSCIKNYDVKSTEFLNPYEVKNAVAILNSTNEIKYSVDGGYEQAERSTVFIYPFYMEYEDIEDTLRFLQIEGNFKFKNISHKDYLGSILGLGIKREKIGDIIIHDSFCQVVVSSDICDFIIVNLEKVSRNNVIVKEISRENIVNSSSKYKEVSFTVSSDRLDCVISGIYNISRQDSAKYINGEKVHVNYEKITSTSKIVKNDDLISIRGKGRAKVTQIGDITKKGKIKVQARLIV</sequence>
<evidence type="ECO:0000313" key="3">
    <source>
        <dbReference type="EMBL" id="CDS85078.1"/>
    </source>
</evidence>
<evidence type="ECO:0000313" key="9">
    <source>
        <dbReference type="Proteomes" id="UP000411588"/>
    </source>
</evidence>
<evidence type="ECO:0000313" key="7">
    <source>
        <dbReference type="EMBL" id="VHY13042.1"/>
    </source>
</evidence>
<evidence type="ECO:0000313" key="6">
    <source>
        <dbReference type="EMBL" id="VFD29078.1"/>
    </source>
</evidence>
<dbReference type="InterPro" id="IPR012677">
    <property type="entry name" value="Nucleotide-bd_a/b_plait_sf"/>
</dbReference>
<dbReference type="PATRIC" id="fig|1496.1373.peg.214"/>
<dbReference type="Proteomes" id="UP000372533">
    <property type="component" value="Unassembled WGS sequence"/>
</dbReference>
<organism evidence="5">
    <name type="scientific">Clostridioides difficile</name>
    <name type="common">Peptoclostridium difficile</name>
    <dbReference type="NCBI Taxonomy" id="1496"/>
    <lineage>
        <taxon>Bacteria</taxon>
        <taxon>Bacillati</taxon>
        <taxon>Bacillota</taxon>
        <taxon>Clostridia</taxon>
        <taxon>Peptostreptococcales</taxon>
        <taxon>Peptostreptococcaceae</taxon>
        <taxon>Clostridioides</taxon>
    </lineage>
</organism>
<dbReference type="CDD" id="cd00165">
    <property type="entry name" value="S4"/>
    <property type="match status" value="1"/>
</dbReference>
<gene>
    <name evidence="5" type="ORF">BN1095_620048</name>
    <name evidence="3" type="ORF">BN1096_520083</name>
    <name evidence="4" type="ORF">BN1097_680101</name>
    <name evidence="7" type="ORF">SAMEA1402366_02586</name>
    <name evidence="6" type="ORF">SAMEA1402399_00110</name>
</gene>